<feature type="compositionally biased region" description="Basic and acidic residues" evidence="1">
    <location>
        <begin position="252"/>
        <end position="274"/>
    </location>
</feature>
<dbReference type="InterPro" id="IPR052354">
    <property type="entry name" value="Cell_Wall_Dynamics_Protein"/>
</dbReference>
<organism evidence="4 5">
    <name type="scientific">Pseudobutyrivibrio xylanivorans</name>
    <dbReference type="NCBI Taxonomy" id="185007"/>
    <lineage>
        <taxon>Bacteria</taxon>
        <taxon>Bacillati</taxon>
        <taxon>Bacillota</taxon>
        <taxon>Clostridia</taxon>
        <taxon>Lachnospirales</taxon>
        <taxon>Lachnospiraceae</taxon>
        <taxon>Pseudobutyrivibrio</taxon>
    </lineage>
</organism>
<proteinExistence type="predicted"/>
<protein>
    <submittedName>
        <fullName evidence="4">SH3 domain-containing protein</fullName>
    </submittedName>
</protein>
<name>A0A1G5RYZ8_PSEXY</name>
<dbReference type="PANTHER" id="PTHR34408:SF1">
    <property type="entry name" value="GLYCOSYL HYDROLASE FAMILY 19 DOMAIN-CONTAINING PROTEIN HI_1415"/>
    <property type="match status" value="1"/>
</dbReference>
<dbReference type="InterPro" id="IPR003646">
    <property type="entry name" value="SH3-like_bac-type"/>
</dbReference>
<evidence type="ECO:0000259" key="3">
    <source>
        <dbReference type="PROSITE" id="PS51781"/>
    </source>
</evidence>
<feature type="domain" description="SH3b" evidence="3">
    <location>
        <begin position="275"/>
        <end position="340"/>
    </location>
</feature>
<dbReference type="Gene3D" id="2.30.30.40">
    <property type="entry name" value="SH3 Domains"/>
    <property type="match status" value="2"/>
</dbReference>
<evidence type="ECO:0000313" key="5">
    <source>
        <dbReference type="Proteomes" id="UP000199428"/>
    </source>
</evidence>
<dbReference type="PROSITE" id="PS51781">
    <property type="entry name" value="SH3B"/>
    <property type="match status" value="2"/>
</dbReference>
<keyword evidence="2" id="KW-1133">Transmembrane helix</keyword>
<evidence type="ECO:0000256" key="1">
    <source>
        <dbReference type="SAM" id="MobiDB-lite"/>
    </source>
</evidence>
<feature type="domain" description="SH3b" evidence="3">
    <location>
        <begin position="362"/>
        <end position="424"/>
    </location>
</feature>
<keyword evidence="2" id="KW-0472">Membrane</keyword>
<evidence type="ECO:0000313" key="4">
    <source>
        <dbReference type="EMBL" id="SCZ79283.1"/>
    </source>
</evidence>
<gene>
    <name evidence="4" type="ORF">SAMN02910350_01714</name>
</gene>
<keyword evidence="2" id="KW-0812">Transmembrane</keyword>
<evidence type="ECO:0000256" key="2">
    <source>
        <dbReference type="SAM" id="Phobius"/>
    </source>
</evidence>
<dbReference type="Pfam" id="PF08239">
    <property type="entry name" value="SH3_3"/>
    <property type="match status" value="2"/>
</dbReference>
<feature type="compositionally biased region" description="Polar residues" evidence="1">
    <location>
        <begin position="278"/>
        <end position="287"/>
    </location>
</feature>
<dbReference type="EMBL" id="FMWK01000008">
    <property type="protein sequence ID" value="SCZ79283.1"/>
    <property type="molecule type" value="Genomic_DNA"/>
</dbReference>
<sequence>MDIHKLKDKVRYIAGICGDFVVLHKRYFLAGCIFICMACVLFLGTGKSASQEKSVEGVYKNYKENKNEELNKLINDYYKAYASGDTDALKKVADPVSDQEVSYIQFYSQYIESFNDVKIFTKEGLSEGSYLCSVRVDLKYKDIKTPAPGLDFFYVETKDGKLFINNIYGSFNQTNNIYEMDTEISDLIAIFIRQQDKLDKEAEVTDEYEAAIEKDADLKTFMSETLQAAIVQWNSDYQVQVAAAAEEAAKAEEEAKAKAEEEAKAAEEAAKAAEEEANSFTAKTNAKANVRAQADKNSDRLGSVQKGTEITVYGEEGDFYKFDYNGTKAYITKDAVTVSNGDAAEETQEEEEETPAATQSFNKGDKITIKSTTNIRSKMDTSSSKVDVAYKGDTVEVIMSYAEGWTKVKFKKKEGFIRTDLLSK</sequence>
<dbReference type="Proteomes" id="UP000199428">
    <property type="component" value="Unassembled WGS sequence"/>
</dbReference>
<accession>A0A1G5RYZ8</accession>
<dbReference type="RefSeq" id="WP_090162749.1">
    <property type="nucleotide sequence ID" value="NZ_FMWK01000008.1"/>
</dbReference>
<dbReference type="SMART" id="SM00287">
    <property type="entry name" value="SH3b"/>
    <property type="match status" value="2"/>
</dbReference>
<dbReference type="AlphaFoldDB" id="A0A1G5RYZ8"/>
<feature type="transmembrane region" description="Helical" evidence="2">
    <location>
        <begin position="27"/>
        <end position="44"/>
    </location>
</feature>
<reference evidence="4 5" key="1">
    <citation type="submission" date="2016-10" db="EMBL/GenBank/DDBJ databases">
        <authorList>
            <person name="de Groot N.N."/>
        </authorList>
    </citation>
    <scope>NUCLEOTIDE SEQUENCE [LARGE SCALE GENOMIC DNA]</scope>
    <source>
        <strain evidence="4 5">DSM 10317</strain>
    </source>
</reference>
<dbReference type="PANTHER" id="PTHR34408">
    <property type="entry name" value="FAMILY PROTEIN, PUTATIVE-RELATED"/>
    <property type="match status" value="1"/>
</dbReference>
<feature type="region of interest" description="Disordered" evidence="1">
    <location>
        <begin position="252"/>
        <end position="300"/>
    </location>
</feature>